<name>A0A5B9EFG6_9BACT</name>
<sequence length="124" mass="13179">MNTSVSSSPSCDVAVFRRGQRTNSLPSAHIPREQAKWMVDCGAARWVNNRYKSILLLVEPEKAKLHDLSSVMGPSVTFLNAAGSRYHAALVEAWQPTSIGATPSNAGTHGHPAGTALQTLPAGD</sequence>
<evidence type="ECO:0000313" key="3">
    <source>
        <dbReference type="Proteomes" id="UP000321820"/>
    </source>
</evidence>
<proteinExistence type="predicted"/>
<reference evidence="2 3" key="1">
    <citation type="submission" date="2019-08" db="EMBL/GenBank/DDBJ databases">
        <title>Complete genome sequence of Terriglobus albidus strain ORNL.</title>
        <authorList>
            <person name="Podar M."/>
        </authorList>
    </citation>
    <scope>NUCLEOTIDE SEQUENCE [LARGE SCALE GENOMIC DNA]</scope>
    <source>
        <strain evidence="2 3">ORNL</strain>
    </source>
</reference>
<protein>
    <submittedName>
        <fullName evidence="2">Uncharacterized protein</fullName>
    </submittedName>
</protein>
<accession>A0A5B9EFG6</accession>
<dbReference type="AlphaFoldDB" id="A0A5B9EFG6"/>
<keyword evidence="3" id="KW-1185">Reference proteome</keyword>
<evidence type="ECO:0000313" key="2">
    <source>
        <dbReference type="EMBL" id="QEE30778.1"/>
    </source>
</evidence>
<dbReference type="RefSeq" id="WP_147650075.1">
    <property type="nucleotide sequence ID" value="NZ_CP042806.1"/>
</dbReference>
<dbReference type="EMBL" id="CP042806">
    <property type="protein sequence ID" value="QEE30778.1"/>
    <property type="molecule type" value="Genomic_DNA"/>
</dbReference>
<feature type="region of interest" description="Disordered" evidence="1">
    <location>
        <begin position="98"/>
        <end position="124"/>
    </location>
</feature>
<gene>
    <name evidence="2" type="ORF">FTW19_23930</name>
</gene>
<dbReference type="KEGG" id="talb:FTW19_23930"/>
<organism evidence="2 3">
    <name type="scientific">Terriglobus albidus</name>
    <dbReference type="NCBI Taxonomy" id="1592106"/>
    <lineage>
        <taxon>Bacteria</taxon>
        <taxon>Pseudomonadati</taxon>
        <taxon>Acidobacteriota</taxon>
        <taxon>Terriglobia</taxon>
        <taxon>Terriglobales</taxon>
        <taxon>Acidobacteriaceae</taxon>
        <taxon>Terriglobus</taxon>
    </lineage>
</organism>
<evidence type="ECO:0000256" key="1">
    <source>
        <dbReference type="SAM" id="MobiDB-lite"/>
    </source>
</evidence>
<dbReference type="Proteomes" id="UP000321820">
    <property type="component" value="Chromosome"/>
</dbReference>
<feature type="compositionally biased region" description="Polar residues" evidence="1">
    <location>
        <begin position="98"/>
        <end position="107"/>
    </location>
</feature>